<dbReference type="Proteomes" id="UP000886893">
    <property type="component" value="Unassembled WGS sequence"/>
</dbReference>
<dbReference type="EMBL" id="DVKI01000036">
    <property type="protein sequence ID" value="HIT16967.1"/>
    <property type="molecule type" value="Genomic_DNA"/>
</dbReference>
<reference evidence="1" key="1">
    <citation type="submission" date="2020-10" db="EMBL/GenBank/DDBJ databases">
        <authorList>
            <person name="Gilroy R."/>
        </authorList>
    </citation>
    <scope>NUCLEOTIDE SEQUENCE</scope>
    <source>
        <strain evidence="1">14508</strain>
    </source>
</reference>
<name>A0A9D1G7J6_9FIRM</name>
<evidence type="ECO:0000313" key="1">
    <source>
        <dbReference type="EMBL" id="HIT16967.1"/>
    </source>
</evidence>
<comment type="caution">
    <text evidence="1">The sequence shown here is derived from an EMBL/GenBank/DDBJ whole genome shotgun (WGS) entry which is preliminary data.</text>
</comment>
<accession>A0A9D1G7J6</accession>
<dbReference type="AlphaFoldDB" id="A0A9D1G7J6"/>
<sequence length="120" mass="13833">MAIHFKHALIEQAERLHSIQELKDIFDDLNKINRAIDNIKYPFGFENAKKVDNEMICKYPIIKAMVEVANTFPKLNNSVVNNAQPTVVDYLVQDKFGILAHVLLKSKIISDVKEFIEYVD</sequence>
<proteinExistence type="predicted"/>
<reference evidence="1" key="2">
    <citation type="journal article" date="2021" name="PeerJ">
        <title>Extensive microbial diversity within the chicken gut microbiome revealed by metagenomics and culture.</title>
        <authorList>
            <person name="Gilroy R."/>
            <person name="Ravi A."/>
            <person name="Getino M."/>
            <person name="Pursley I."/>
            <person name="Horton D.L."/>
            <person name="Alikhan N.F."/>
            <person name="Baker D."/>
            <person name="Gharbi K."/>
            <person name="Hall N."/>
            <person name="Watson M."/>
            <person name="Adriaenssens E.M."/>
            <person name="Foster-Nyarko E."/>
            <person name="Jarju S."/>
            <person name="Secka A."/>
            <person name="Antonio M."/>
            <person name="Oren A."/>
            <person name="Chaudhuri R.R."/>
            <person name="La Ragione R."/>
            <person name="Hildebrand F."/>
            <person name="Pallen M.J."/>
        </authorList>
    </citation>
    <scope>NUCLEOTIDE SEQUENCE</scope>
    <source>
        <strain evidence="1">14508</strain>
    </source>
</reference>
<gene>
    <name evidence="1" type="ORF">IAD04_01125</name>
</gene>
<organism evidence="1 2">
    <name type="scientific">Candidatus Caccosoma faecigallinarum</name>
    <dbReference type="NCBI Taxonomy" id="2840720"/>
    <lineage>
        <taxon>Bacteria</taxon>
        <taxon>Bacillati</taxon>
        <taxon>Bacillota</taxon>
        <taxon>Bacillota incertae sedis</taxon>
        <taxon>Candidatus Caccosoma</taxon>
    </lineage>
</organism>
<evidence type="ECO:0000313" key="2">
    <source>
        <dbReference type="Proteomes" id="UP000886893"/>
    </source>
</evidence>
<protein>
    <submittedName>
        <fullName evidence="1">Uncharacterized protein</fullName>
    </submittedName>
</protein>